<evidence type="ECO:0000313" key="15">
    <source>
        <dbReference type="EMBL" id="OAY55355.1"/>
    </source>
</evidence>
<evidence type="ECO:0000256" key="3">
    <source>
        <dbReference type="ARBA" id="ARBA00022670"/>
    </source>
</evidence>
<dbReference type="GO" id="GO:0005829">
    <property type="term" value="C:cytosol"/>
    <property type="evidence" value="ECO:0000318"/>
    <property type="project" value="GO_Central"/>
</dbReference>
<dbReference type="PROSITE" id="PS50235">
    <property type="entry name" value="USP_3"/>
    <property type="match status" value="1"/>
</dbReference>
<feature type="compositionally biased region" description="Basic residues" evidence="12">
    <location>
        <begin position="392"/>
        <end position="409"/>
    </location>
</feature>
<dbReference type="Pfam" id="PF02148">
    <property type="entry name" value="zf-UBP"/>
    <property type="match status" value="1"/>
</dbReference>
<evidence type="ECO:0000256" key="4">
    <source>
        <dbReference type="ARBA" id="ARBA00022723"/>
    </source>
</evidence>
<dbReference type="SUPFAM" id="SSF54001">
    <property type="entry name" value="Cysteine proteinases"/>
    <property type="match status" value="1"/>
</dbReference>
<proteinExistence type="inferred from homology"/>
<accession>A0A2C9W9Q4</accession>
<evidence type="ECO:0000259" key="13">
    <source>
        <dbReference type="PROSITE" id="PS50235"/>
    </source>
</evidence>
<dbReference type="OMA" id="AVGQWVY"/>
<dbReference type="Gene3D" id="3.90.70.10">
    <property type="entry name" value="Cysteine proteinases"/>
    <property type="match status" value="3"/>
</dbReference>
<dbReference type="PROSITE" id="PS50271">
    <property type="entry name" value="ZF_UBP"/>
    <property type="match status" value="1"/>
</dbReference>
<evidence type="ECO:0000256" key="11">
    <source>
        <dbReference type="RuleBase" id="RU366025"/>
    </source>
</evidence>
<evidence type="ECO:0000256" key="12">
    <source>
        <dbReference type="SAM" id="MobiDB-lite"/>
    </source>
</evidence>
<dbReference type="InterPro" id="IPR001394">
    <property type="entry name" value="Peptidase_C19_UCH"/>
</dbReference>
<evidence type="ECO:0000256" key="1">
    <source>
        <dbReference type="ARBA" id="ARBA00000707"/>
    </source>
</evidence>
<name>A0A2C9W9Q4_MANES</name>
<feature type="compositionally biased region" description="Polar residues" evidence="12">
    <location>
        <begin position="630"/>
        <end position="645"/>
    </location>
</feature>
<evidence type="ECO:0000259" key="14">
    <source>
        <dbReference type="PROSITE" id="PS50271"/>
    </source>
</evidence>
<feature type="compositionally biased region" description="Polar residues" evidence="12">
    <location>
        <begin position="417"/>
        <end position="435"/>
    </location>
</feature>
<protein>
    <recommendedName>
        <fullName evidence="11">Ubiquitin carboxyl-terminal hydrolase</fullName>
        <ecNumber evidence="11">3.4.19.12</ecNumber>
    </recommendedName>
</protein>
<feature type="region of interest" description="Disordered" evidence="12">
    <location>
        <begin position="1"/>
        <end position="37"/>
    </location>
</feature>
<comment type="catalytic activity">
    <reaction evidence="1 11">
        <text>Thiol-dependent hydrolysis of ester, thioester, amide, peptide and isopeptide bonds formed by the C-terminal Gly of ubiquitin (a 76-residue protein attached to proteins as an intracellular targeting signal).</text>
        <dbReference type="EC" id="3.4.19.12"/>
    </reaction>
</comment>
<dbReference type="EC" id="3.4.19.12" evidence="11"/>
<feature type="compositionally biased region" description="Polar residues" evidence="12">
    <location>
        <begin position="22"/>
        <end position="36"/>
    </location>
</feature>
<evidence type="ECO:0000256" key="8">
    <source>
        <dbReference type="ARBA" id="ARBA00022833"/>
    </source>
</evidence>
<dbReference type="InterPro" id="IPR018200">
    <property type="entry name" value="USP_CS"/>
</dbReference>
<feature type="domain" description="UBP-type" evidence="14">
    <location>
        <begin position="47"/>
        <end position="175"/>
    </location>
</feature>
<dbReference type="AlphaFoldDB" id="A0A2C9W9Q4"/>
<keyword evidence="4" id="KW-0479">Metal-binding</keyword>
<reference evidence="16" key="1">
    <citation type="journal article" date="2016" name="Nat. Biotechnol.">
        <title>Sequencing wild and cultivated cassava and related species reveals extensive interspecific hybridization and genetic diversity.</title>
        <authorList>
            <person name="Bredeson J.V."/>
            <person name="Lyons J.B."/>
            <person name="Prochnik S.E."/>
            <person name="Wu G.A."/>
            <person name="Ha C.M."/>
            <person name="Edsinger-Gonzales E."/>
            <person name="Grimwood J."/>
            <person name="Schmutz J."/>
            <person name="Rabbi I.Y."/>
            <person name="Egesi C."/>
            <person name="Nauluvula P."/>
            <person name="Lebot V."/>
            <person name="Ndunguru J."/>
            <person name="Mkamilo G."/>
            <person name="Bart R.S."/>
            <person name="Setter T.L."/>
            <person name="Gleadow R.M."/>
            <person name="Kulakow P."/>
            <person name="Ferguson M.E."/>
            <person name="Rounsley S."/>
            <person name="Rokhsar D.S."/>
        </authorList>
    </citation>
    <scope>NUCLEOTIDE SEQUENCE [LARGE SCALE GENOMIC DNA]</scope>
    <source>
        <strain evidence="16">cv. AM560-2</strain>
    </source>
</reference>
<dbReference type="InterPro" id="IPR013083">
    <property type="entry name" value="Znf_RING/FYVE/PHD"/>
</dbReference>
<feature type="region of interest" description="Disordered" evidence="12">
    <location>
        <begin position="814"/>
        <end position="858"/>
    </location>
</feature>
<evidence type="ECO:0000256" key="6">
    <source>
        <dbReference type="ARBA" id="ARBA00022786"/>
    </source>
</evidence>
<dbReference type="STRING" id="3983.A0A2C9W9Q4"/>
<keyword evidence="16" id="KW-1185">Reference proteome</keyword>
<dbReference type="InterPro" id="IPR038765">
    <property type="entry name" value="Papain-like_cys_pep_sf"/>
</dbReference>
<dbReference type="PANTHER" id="PTHR24006">
    <property type="entry name" value="UBIQUITIN CARBOXYL-TERMINAL HYDROLASE"/>
    <property type="match status" value="1"/>
</dbReference>
<dbReference type="InterPro" id="IPR050164">
    <property type="entry name" value="Peptidase_C19"/>
</dbReference>
<dbReference type="EMBL" id="CM004389">
    <property type="protein sequence ID" value="OAY55355.1"/>
    <property type="molecule type" value="Genomic_DNA"/>
</dbReference>
<feature type="domain" description="USP" evidence="13">
    <location>
        <begin position="222"/>
        <end position="995"/>
    </location>
</feature>
<dbReference type="Proteomes" id="UP000091857">
    <property type="component" value="Chromosome 3"/>
</dbReference>
<evidence type="ECO:0000256" key="2">
    <source>
        <dbReference type="ARBA" id="ARBA00009085"/>
    </source>
</evidence>
<evidence type="ECO:0000256" key="10">
    <source>
        <dbReference type="PROSITE-ProRule" id="PRU00502"/>
    </source>
</evidence>
<dbReference type="Pfam" id="PF00443">
    <property type="entry name" value="UCH"/>
    <property type="match status" value="1"/>
</dbReference>
<keyword evidence="3 11" id="KW-0645">Protease</keyword>
<dbReference type="Gramene" id="Manes.03G147300.6.v8.1">
    <property type="protein sequence ID" value="Manes.03G147300.6.v8.1.CDS"/>
    <property type="gene ID" value="Manes.03G147300.v8.1"/>
</dbReference>
<feature type="region of interest" description="Disordered" evidence="12">
    <location>
        <begin position="378"/>
        <end position="435"/>
    </location>
</feature>
<evidence type="ECO:0000256" key="7">
    <source>
        <dbReference type="ARBA" id="ARBA00022801"/>
    </source>
</evidence>
<dbReference type="Gene3D" id="3.30.40.10">
    <property type="entry name" value="Zinc/RING finger domain, C3HC4 (zinc finger)"/>
    <property type="match status" value="1"/>
</dbReference>
<dbReference type="Gramene" id="Manes.03G147300.5.v8.1">
    <property type="protein sequence ID" value="Manes.03G147300.5.v8.1.CDS"/>
    <property type="gene ID" value="Manes.03G147300.v8.1"/>
</dbReference>
<dbReference type="FunFam" id="3.30.40.10:FF:000900">
    <property type="entry name" value="Ubiquitinyl hydrolase 1"/>
    <property type="match status" value="1"/>
</dbReference>
<dbReference type="GO" id="GO:0031647">
    <property type="term" value="P:regulation of protein stability"/>
    <property type="evidence" value="ECO:0000318"/>
    <property type="project" value="GO_Central"/>
</dbReference>
<sequence>MGKRVKKKSRSLQKEKRVTAHSPKNSPEQINPSVGNIENGPILIERKPCAHLDKGFNIDNFSEKLGSSCPIRCEDCREAKGKGKQGKKKASVDSKCESKAIWVCLDCGHYACGGIGLPTVPQSHAVRHARQTRHPLVIQWENPHLRWCFQCNTLLPFEITEENGEKKDALFDVVKLIKSRSLEKSPVNVEDVWFGSASVASEIKAESSTSSSLEGRDGYMVRGLVNLGNTCFFNSVMQNLLGMNKLRDFFFNQDASFGPLTIALKKLYNETKPETGIKNVIHPRSLFGCICLKAPQFRGYQQQDSHELLHCLLDGLSSEELAVKKQISSKDDGISLRPGPTFVDSLFGGRISNTISCIECGHSSTVYEPFLDISLPVPTKKPPTKKIQPVSRPKKTKLPPKRGGKVRGKVNKDTDYVSAQSSNPSTSNEYSNQTHATVPHAENVGTSSGDAAGSECVCLITEPDKSELVSQRASAAQNTETVEVVKATLEQTAASFEDFTWMDYLETETILPSQNDDVSTSQYSENMIRNNDLMENSQVCSVEWEPHLKPGSSSVNPWEDEVPLEVRSSEVLLLPYKEENFTDGEIIKVECQASSSVVGCREDEVDFDGFGDLFNEPEVYQGPVAGPSLANETAGNGFTAANSSESDPDEVDNSDSPVSVESCLAHFIKPELLSDDNAWECDNCSKTLQNLEAKEKQGKTSLQTMINGGETQFQSHPPNLDNGILCTMEVRNLHNGDINTDAFINSTGESLVLDNGKFDFSNKSCIETEISQTNKLKQIVSQNDEEKGEMTAANVEQSHYSAHYNSCSQESFTCPAADSSGVDEPSSTGYANAKDQLGNPQTSGNYRDGEEEDEEGISRKVKVKRDATKRVLIDKAPPILTIHLKRFSQDARGRLSKLNGHVNFGDVLDLTPYMDPRCADRGKHVYRLLGVVEHSGTMRGGHYVAYVRGGERSQGKAENENGGSVWYHASDVYVREVSLEEVLHCEAYILFYEKV</sequence>
<dbReference type="GO" id="GO:0008270">
    <property type="term" value="F:zinc ion binding"/>
    <property type="evidence" value="ECO:0007669"/>
    <property type="project" value="UniProtKB-KW"/>
</dbReference>
<keyword evidence="5 10" id="KW-0863">Zinc-finger</keyword>
<keyword evidence="6 11" id="KW-0833">Ubl conjugation pathway</keyword>
<dbReference type="GO" id="GO:0006508">
    <property type="term" value="P:proteolysis"/>
    <property type="evidence" value="ECO:0007669"/>
    <property type="project" value="UniProtKB-KW"/>
</dbReference>
<dbReference type="PANTHER" id="PTHR24006:SF781">
    <property type="entry name" value="LD34905P"/>
    <property type="match status" value="1"/>
</dbReference>
<comment type="similarity">
    <text evidence="2 11">Belongs to the peptidase C19 family.</text>
</comment>
<dbReference type="SUPFAM" id="SSF57850">
    <property type="entry name" value="RING/U-box"/>
    <property type="match status" value="1"/>
</dbReference>
<dbReference type="OrthoDB" id="2020758at2759"/>
<dbReference type="PROSITE" id="PS00973">
    <property type="entry name" value="USP_2"/>
    <property type="match status" value="1"/>
</dbReference>
<dbReference type="InterPro" id="IPR028889">
    <property type="entry name" value="USP"/>
</dbReference>
<dbReference type="GO" id="GO:0016579">
    <property type="term" value="P:protein deubiquitination"/>
    <property type="evidence" value="ECO:0007669"/>
    <property type="project" value="InterPro"/>
</dbReference>
<keyword evidence="11" id="KW-0788">Thiol protease</keyword>
<evidence type="ECO:0000313" key="16">
    <source>
        <dbReference type="Proteomes" id="UP000091857"/>
    </source>
</evidence>
<feature type="region of interest" description="Disordered" evidence="12">
    <location>
        <begin position="625"/>
        <end position="656"/>
    </location>
</feature>
<keyword evidence="7 11" id="KW-0378">Hydrolase</keyword>
<feature type="compositionally biased region" description="Basic residues" evidence="12">
    <location>
        <begin position="1"/>
        <end position="11"/>
    </location>
</feature>
<organism evidence="15 16">
    <name type="scientific">Manihot esculenta</name>
    <name type="common">Cassava</name>
    <name type="synonym">Jatropha manihot</name>
    <dbReference type="NCBI Taxonomy" id="3983"/>
    <lineage>
        <taxon>Eukaryota</taxon>
        <taxon>Viridiplantae</taxon>
        <taxon>Streptophyta</taxon>
        <taxon>Embryophyta</taxon>
        <taxon>Tracheophyta</taxon>
        <taxon>Spermatophyta</taxon>
        <taxon>Magnoliopsida</taxon>
        <taxon>eudicotyledons</taxon>
        <taxon>Gunneridae</taxon>
        <taxon>Pentapetalae</taxon>
        <taxon>rosids</taxon>
        <taxon>fabids</taxon>
        <taxon>Malpighiales</taxon>
        <taxon>Euphorbiaceae</taxon>
        <taxon>Crotonoideae</taxon>
        <taxon>Manihoteae</taxon>
        <taxon>Manihot</taxon>
    </lineage>
</organism>
<dbReference type="GO" id="GO:0005634">
    <property type="term" value="C:nucleus"/>
    <property type="evidence" value="ECO:0000318"/>
    <property type="project" value="GO_Central"/>
</dbReference>
<dbReference type="InterPro" id="IPR001607">
    <property type="entry name" value="Znf_UBP"/>
</dbReference>
<evidence type="ECO:0000256" key="9">
    <source>
        <dbReference type="ARBA" id="ARBA00058678"/>
    </source>
</evidence>
<keyword evidence="8" id="KW-0862">Zinc</keyword>
<gene>
    <name evidence="15" type="ORF">MANES_03G147300v8</name>
</gene>
<dbReference type="Gramene" id="Manes.03G147300.4.v8.1">
    <property type="protein sequence ID" value="Manes.03G147300.4.v8.1.CDS"/>
    <property type="gene ID" value="Manes.03G147300.v8.1"/>
</dbReference>
<dbReference type="SMART" id="SM00290">
    <property type="entry name" value="ZnF_UBP"/>
    <property type="match status" value="1"/>
</dbReference>
<comment type="function">
    <text evidence="9">Recognizes and hydrolyzes the peptide bond at the C-terminal Gly of ubiquitin. Involved in the processing of poly-ubiquitin precursors as well as that of ubiquitinated proteins. Is involved in resistance to the arginine analog canavanine (CAN).</text>
</comment>
<comment type="caution">
    <text evidence="15">The sequence shown here is derived from an EMBL/GenBank/DDBJ whole genome shotgun (WGS) entry which is preliminary data.</text>
</comment>
<evidence type="ECO:0000256" key="5">
    <source>
        <dbReference type="ARBA" id="ARBA00022771"/>
    </source>
</evidence>
<dbReference type="GO" id="GO:0004843">
    <property type="term" value="F:cysteine-type deubiquitinase activity"/>
    <property type="evidence" value="ECO:0000318"/>
    <property type="project" value="GO_Central"/>
</dbReference>
<dbReference type="PROSITE" id="PS00972">
    <property type="entry name" value="USP_1"/>
    <property type="match status" value="1"/>
</dbReference>